<dbReference type="InterPro" id="IPR052337">
    <property type="entry name" value="SAT4-like"/>
</dbReference>
<comment type="subcellular location">
    <subcellularLocation>
        <location evidence="1">Membrane</location>
        <topology evidence="1">Multi-pass membrane protein</topology>
    </subcellularLocation>
</comment>
<keyword evidence="9" id="KW-1185">Reference proteome</keyword>
<dbReference type="OrthoDB" id="5022096at2759"/>
<feature type="transmembrane region" description="Helical" evidence="6">
    <location>
        <begin position="184"/>
        <end position="203"/>
    </location>
</feature>
<evidence type="ECO:0000256" key="5">
    <source>
        <dbReference type="ARBA" id="ARBA00038359"/>
    </source>
</evidence>
<feature type="domain" description="Rhodopsin" evidence="7">
    <location>
        <begin position="42"/>
        <end position="229"/>
    </location>
</feature>
<feature type="transmembrane region" description="Helical" evidence="6">
    <location>
        <begin position="24"/>
        <end position="45"/>
    </location>
</feature>
<feature type="transmembrane region" description="Helical" evidence="6">
    <location>
        <begin position="136"/>
        <end position="157"/>
    </location>
</feature>
<evidence type="ECO:0000256" key="6">
    <source>
        <dbReference type="SAM" id="Phobius"/>
    </source>
</evidence>
<accession>A0A3N4K2R9</accession>
<feature type="transmembrane region" description="Helical" evidence="6">
    <location>
        <begin position="57"/>
        <end position="82"/>
    </location>
</feature>
<dbReference type="AlphaFoldDB" id="A0A3N4K2R9"/>
<gene>
    <name evidence="8" type="ORF">L873DRAFT_1665816</name>
</gene>
<evidence type="ECO:0000256" key="1">
    <source>
        <dbReference type="ARBA" id="ARBA00004141"/>
    </source>
</evidence>
<evidence type="ECO:0000259" key="7">
    <source>
        <dbReference type="Pfam" id="PF20684"/>
    </source>
</evidence>
<evidence type="ECO:0000256" key="4">
    <source>
        <dbReference type="ARBA" id="ARBA00023136"/>
    </source>
</evidence>
<dbReference type="Pfam" id="PF20684">
    <property type="entry name" value="Fung_rhodopsin"/>
    <property type="match status" value="1"/>
</dbReference>
<evidence type="ECO:0000256" key="2">
    <source>
        <dbReference type="ARBA" id="ARBA00022692"/>
    </source>
</evidence>
<dbReference type="STRING" id="1336337.A0A3N4K2R9"/>
<protein>
    <recommendedName>
        <fullName evidence="7">Rhodopsin domain-containing protein</fullName>
    </recommendedName>
</protein>
<evidence type="ECO:0000313" key="8">
    <source>
        <dbReference type="EMBL" id="RPB04623.1"/>
    </source>
</evidence>
<keyword evidence="2 6" id="KW-0812">Transmembrane</keyword>
<comment type="similarity">
    <text evidence="5">Belongs to the SAT4 family.</text>
</comment>
<organism evidence="8 9">
    <name type="scientific">Choiromyces venosus 120613-1</name>
    <dbReference type="NCBI Taxonomy" id="1336337"/>
    <lineage>
        <taxon>Eukaryota</taxon>
        <taxon>Fungi</taxon>
        <taxon>Dikarya</taxon>
        <taxon>Ascomycota</taxon>
        <taxon>Pezizomycotina</taxon>
        <taxon>Pezizomycetes</taxon>
        <taxon>Pezizales</taxon>
        <taxon>Tuberaceae</taxon>
        <taxon>Choiromyces</taxon>
    </lineage>
</organism>
<dbReference type="Proteomes" id="UP000276215">
    <property type="component" value="Unassembled WGS sequence"/>
</dbReference>
<dbReference type="PANTHER" id="PTHR33048">
    <property type="entry name" value="PTH11-LIKE INTEGRAL MEMBRANE PROTEIN (AFU_ORTHOLOGUE AFUA_5G11245)"/>
    <property type="match status" value="1"/>
</dbReference>
<name>A0A3N4K2R9_9PEZI</name>
<dbReference type="EMBL" id="ML120357">
    <property type="protein sequence ID" value="RPB04623.1"/>
    <property type="molecule type" value="Genomic_DNA"/>
</dbReference>
<reference evidence="8 9" key="1">
    <citation type="journal article" date="2018" name="Nat. Ecol. Evol.">
        <title>Pezizomycetes genomes reveal the molecular basis of ectomycorrhizal truffle lifestyle.</title>
        <authorList>
            <person name="Murat C."/>
            <person name="Payen T."/>
            <person name="Noel B."/>
            <person name="Kuo A."/>
            <person name="Morin E."/>
            <person name="Chen J."/>
            <person name="Kohler A."/>
            <person name="Krizsan K."/>
            <person name="Balestrini R."/>
            <person name="Da Silva C."/>
            <person name="Montanini B."/>
            <person name="Hainaut M."/>
            <person name="Levati E."/>
            <person name="Barry K.W."/>
            <person name="Belfiori B."/>
            <person name="Cichocki N."/>
            <person name="Clum A."/>
            <person name="Dockter R.B."/>
            <person name="Fauchery L."/>
            <person name="Guy J."/>
            <person name="Iotti M."/>
            <person name="Le Tacon F."/>
            <person name="Lindquist E.A."/>
            <person name="Lipzen A."/>
            <person name="Malagnac F."/>
            <person name="Mello A."/>
            <person name="Molinier V."/>
            <person name="Miyauchi S."/>
            <person name="Poulain J."/>
            <person name="Riccioni C."/>
            <person name="Rubini A."/>
            <person name="Sitrit Y."/>
            <person name="Splivallo R."/>
            <person name="Traeger S."/>
            <person name="Wang M."/>
            <person name="Zifcakova L."/>
            <person name="Wipf D."/>
            <person name="Zambonelli A."/>
            <person name="Paolocci F."/>
            <person name="Nowrousian M."/>
            <person name="Ottonello S."/>
            <person name="Baldrian P."/>
            <person name="Spatafora J.W."/>
            <person name="Henrissat B."/>
            <person name="Nagy L.G."/>
            <person name="Aury J.M."/>
            <person name="Wincker P."/>
            <person name="Grigoriev I.V."/>
            <person name="Bonfante P."/>
            <person name="Martin F.M."/>
        </authorList>
    </citation>
    <scope>NUCLEOTIDE SEQUENCE [LARGE SCALE GENOMIC DNA]</scope>
    <source>
        <strain evidence="8 9">120613-1</strain>
    </source>
</reference>
<dbReference type="InterPro" id="IPR049326">
    <property type="entry name" value="Rhodopsin_dom_fungi"/>
</dbReference>
<keyword evidence="4 6" id="KW-0472">Membrane</keyword>
<evidence type="ECO:0000256" key="3">
    <source>
        <dbReference type="ARBA" id="ARBA00022989"/>
    </source>
</evidence>
<sequence length="230" mass="25770">MGLVERGLFDNRPISNHDDDSPRLMGSAITLIVLTGLVVITRIYCRAYLVRSMGADDWTMIIAAVRLVTANCIGLCVTHYGAGRHGWTLPKEWAAPARKTGYIGQIFYFISLGFCKTSLVLFIIRITSSRTTLRVSWGILIFCTCYNLAAVLTSVLWCVPPEYAWKMFTPEGKDMKGVCLDQRALQYALPAINILTDFVIWLLPLKMIWNVQLPPRQKASLIAIFAFGAM</sequence>
<evidence type="ECO:0000313" key="9">
    <source>
        <dbReference type="Proteomes" id="UP000276215"/>
    </source>
</evidence>
<proteinExistence type="inferred from homology"/>
<keyword evidence="3 6" id="KW-1133">Transmembrane helix</keyword>
<dbReference type="GO" id="GO:0016020">
    <property type="term" value="C:membrane"/>
    <property type="evidence" value="ECO:0007669"/>
    <property type="project" value="UniProtKB-SubCell"/>
</dbReference>
<feature type="transmembrane region" description="Helical" evidence="6">
    <location>
        <begin position="102"/>
        <end position="124"/>
    </location>
</feature>
<dbReference type="PANTHER" id="PTHR33048:SF55">
    <property type="entry name" value="INTEGRAL MEMBRANE PROTEIN"/>
    <property type="match status" value="1"/>
</dbReference>